<comment type="caution">
    <text evidence="11">The sequence shown here is derived from an EMBL/GenBank/DDBJ whole genome shotgun (WGS) entry which is preliminary data.</text>
</comment>
<name>A0A2D0KTR4_9GAMM</name>
<dbReference type="CDD" id="cd03108">
    <property type="entry name" value="AdSS"/>
    <property type="match status" value="1"/>
</dbReference>
<evidence type="ECO:0000256" key="6">
    <source>
        <dbReference type="ARBA" id="ARBA00022842"/>
    </source>
</evidence>
<dbReference type="PANTHER" id="PTHR11846:SF0">
    <property type="entry name" value="ADENYLOSUCCINATE SYNTHETASE"/>
    <property type="match status" value="1"/>
</dbReference>
<dbReference type="InterPro" id="IPR042110">
    <property type="entry name" value="Adenylosuccinate_synth_dom2"/>
</dbReference>
<dbReference type="FunFam" id="1.10.300.10:FF:000001">
    <property type="entry name" value="Adenylosuccinate synthetase"/>
    <property type="match status" value="1"/>
</dbReference>
<evidence type="ECO:0000313" key="11">
    <source>
        <dbReference type="EMBL" id="PHM66830.1"/>
    </source>
</evidence>
<evidence type="ECO:0000256" key="2">
    <source>
        <dbReference type="ARBA" id="ARBA00022598"/>
    </source>
</evidence>
<comment type="cofactor">
    <cofactor evidence="8">
        <name>Mg(2+)</name>
        <dbReference type="ChEBI" id="CHEBI:18420"/>
    </cofactor>
    <text evidence="8">Binds 1 Mg(2+) ion per subunit.</text>
</comment>
<feature type="binding site" description="in other chain" evidence="8">
    <location>
        <position position="240"/>
    </location>
    <ligand>
        <name>IMP</name>
        <dbReference type="ChEBI" id="CHEBI:58053"/>
        <note>ligand shared between dimeric partners</note>
    </ligand>
</feature>
<dbReference type="Proteomes" id="UP000222366">
    <property type="component" value="Unassembled WGS sequence"/>
</dbReference>
<evidence type="ECO:0000256" key="1">
    <source>
        <dbReference type="ARBA" id="ARBA00011738"/>
    </source>
</evidence>
<keyword evidence="3 8" id="KW-0479">Metal-binding</keyword>
<dbReference type="InterPro" id="IPR001114">
    <property type="entry name" value="Adenylosuccinate_synthetase"/>
</dbReference>
<evidence type="ECO:0000256" key="9">
    <source>
        <dbReference type="PROSITE-ProRule" id="PRU10134"/>
    </source>
</evidence>
<comment type="pathway">
    <text evidence="8 10">Purine metabolism; AMP biosynthesis via de novo pathway; AMP from IMP: step 1/2.</text>
</comment>
<dbReference type="GO" id="GO:0046040">
    <property type="term" value="P:IMP metabolic process"/>
    <property type="evidence" value="ECO:0007669"/>
    <property type="project" value="TreeGrafter"/>
</dbReference>
<dbReference type="HAMAP" id="MF_00011">
    <property type="entry name" value="Adenylosucc_synth"/>
    <property type="match status" value="1"/>
</dbReference>
<dbReference type="PROSITE" id="PS01266">
    <property type="entry name" value="ADENYLOSUCCIN_SYN_1"/>
    <property type="match status" value="1"/>
</dbReference>
<feature type="binding site" evidence="8">
    <location>
        <begin position="415"/>
        <end position="417"/>
    </location>
    <ligand>
        <name>GTP</name>
        <dbReference type="ChEBI" id="CHEBI:37565"/>
    </ligand>
</feature>
<dbReference type="EC" id="6.3.4.4" evidence="8 10"/>
<feature type="active site" description="Proton donor" evidence="8">
    <location>
        <position position="42"/>
    </location>
</feature>
<dbReference type="InterPro" id="IPR027417">
    <property type="entry name" value="P-loop_NTPase"/>
</dbReference>
<feature type="binding site" description="in other chain" evidence="8">
    <location>
        <begin position="39"/>
        <end position="42"/>
    </location>
    <ligand>
        <name>IMP</name>
        <dbReference type="ChEBI" id="CHEBI:58053"/>
        <note>ligand shared between dimeric partners</note>
    </ligand>
</feature>
<dbReference type="PROSITE" id="PS00513">
    <property type="entry name" value="ADENYLOSUCCIN_SYN_2"/>
    <property type="match status" value="1"/>
</dbReference>
<dbReference type="GO" id="GO:0000287">
    <property type="term" value="F:magnesium ion binding"/>
    <property type="evidence" value="ECO:0007669"/>
    <property type="project" value="UniProtKB-UniRule"/>
</dbReference>
<feature type="binding site" evidence="8">
    <location>
        <position position="306"/>
    </location>
    <ligand>
        <name>GTP</name>
        <dbReference type="ChEBI" id="CHEBI:37565"/>
    </ligand>
</feature>
<dbReference type="InterPro" id="IPR042111">
    <property type="entry name" value="Adenylosuccinate_synth_dom3"/>
</dbReference>
<comment type="similarity">
    <text evidence="8 10">Belongs to the adenylosuccinate synthetase family.</text>
</comment>
<keyword evidence="4 8" id="KW-0547">Nucleotide-binding</keyword>
<evidence type="ECO:0000256" key="5">
    <source>
        <dbReference type="ARBA" id="ARBA00022755"/>
    </source>
</evidence>
<keyword evidence="7 8" id="KW-0342">GTP-binding</keyword>
<evidence type="ECO:0000313" key="12">
    <source>
        <dbReference type="Proteomes" id="UP000222366"/>
    </source>
</evidence>
<comment type="subunit">
    <text evidence="1 8">Homodimer.</text>
</comment>
<dbReference type="GO" id="GO:0005737">
    <property type="term" value="C:cytoplasm"/>
    <property type="evidence" value="ECO:0007669"/>
    <property type="project" value="UniProtKB-SubCell"/>
</dbReference>
<dbReference type="Pfam" id="PF00709">
    <property type="entry name" value="Adenylsucc_synt"/>
    <property type="match status" value="1"/>
</dbReference>
<dbReference type="Gene3D" id="1.10.300.10">
    <property type="entry name" value="Adenylosuccinate Synthetase, subunit A, domain 2"/>
    <property type="match status" value="1"/>
</dbReference>
<feature type="active site" evidence="9">
    <location>
        <position position="141"/>
    </location>
</feature>
<keyword evidence="6 8" id="KW-0460">Magnesium</keyword>
<feature type="binding site" evidence="8">
    <location>
        <position position="144"/>
    </location>
    <ligand>
        <name>IMP</name>
        <dbReference type="ChEBI" id="CHEBI:58053"/>
        <note>ligand shared between dimeric partners</note>
    </ligand>
</feature>
<keyword evidence="2 8" id="KW-0436">Ligase</keyword>
<dbReference type="InterPro" id="IPR033128">
    <property type="entry name" value="Adenylosuccin_syn_Lys_AS"/>
</dbReference>
<comment type="function">
    <text evidence="8">Plays an important role in the de novo pathway of purine nucleotide biosynthesis. Catalyzes the first committed step in the biosynthesis of AMP from IMP.</text>
</comment>
<dbReference type="InterPro" id="IPR018220">
    <property type="entry name" value="Adenylosuccin_syn_GTP-bd"/>
</dbReference>
<gene>
    <name evidence="8" type="primary">purA</name>
    <name evidence="11" type="ORF">Xsto_00850</name>
</gene>
<reference evidence="11 12" key="1">
    <citation type="journal article" date="2017" name="Nat. Microbiol.">
        <title>Natural product diversity associated with the nematode symbionts Photorhabdus and Xenorhabdus.</title>
        <authorList>
            <person name="Tobias N.J."/>
            <person name="Wolff H."/>
            <person name="Djahanschiri B."/>
            <person name="Grundmann F."/>
            <person name="Kronenwerth M."/>
            <person name="Shi Y.M."/>
            <person name="Simonyi S."/>
            <person name="Grun P."/>
            <person name="Shapiro-Ilan D."/>
            <person name="Pidot S.J."/>
            <person name="Stinear T.P."/>
            <person name="Ebersberger I."/>
            <person name="Bode H.B."/>
        </authorList>
    </citation>
    <scope>NUCLEOTIDE SEQUENCE [LARGE SCALE GENOMIC DNA]</scope>
    <source>
        <strain evidence="11 12">DSM 17904</strain>
    </source>
</reference>
<feature type="binding site" evidence="8">
    <location>
        <begin position="41"/>
        <end position="43"/>
    </location>
    <ligand>
        <name>GTP</name>
        <dbReference type="ChEBI" id="CHEBI:37565"/>
    </ligand>
</feature>
<feature type="binding site" description="in other chain" evidence="8">
    <location>
        <begin position="14"/>
        <end position="17"/>
    </location>
    <ligand>
        <name>IMP</name>
        <dbReference type="ChEBI" id="CHEBI:58053"/>
        <note>ligand shared between dimeric partners</note>
    </ligand>
</feature>
<feature type="active site" description="Proton acceptor" evidence="8">
    <location>
        <position position="14"/>
    </location>
</feature>
<dbReference type="SUPFAM" id="SSF52540">
    <property type="entry name" value="P-loop containing nucleoside triphosphate hydrolases"/>
    <property type="match status" value="1"/>
</dbReference>
<feature type="binding site" evidence="8">
    <location>
        <begin position="300"/>
        <end position="306"/>
    </location>
    <ligand>
        <name>substrate</name>
    </ligand>
</feature>
<dbReference type="RefSeq" id="WP_099109364.1">
    <property type="nucleotide sequence ID" value="NZ_CAWNRH010000137.1"/>
</dbReference>
<accession>A0A2D0KTR4</accession>
<evidence type="ECO:0000256" key="7">
    <source>
        <dbReference type="ARBA" id="ARBA00023134"/>
    </source>
</evidence>
<comment type="catalytic activity">
    <reaction evidence="8 10">
        <text>IMP + L-aspartate + GTP = N(6)-(1,2-dicarboxyethyl)-AMP + GDP + phosphate + 2 H(+)</text>
        <dbReference type="Rhea" id="RHEA:15753"/>
        <dbReference type="ChEBI" id="CHEBI:15378"/>
        <dbReference type="ChEBI" id="CHEBI:29991"/>
        <dbReference type="ChEBI" id="CHEBI:37565"/>
        <dbReference type="ChEBI" id="CHEBI:43474"/>
        <dbReference type="ChEBI" id="CHEBI:57567"/>
        <dbReference type="ChEBI" id="CHEBI:58053"/>
        <dbReference type="ChEBI" id="CHEBI:58189"/>
        <dbReference type="EC" id="6.3.4.4"/>
    </reaction>
</comment>
<comment type="subcellular location">
    <subcellularLocation>
        <location evidence="8">Cytoplasm</location>
    </subcellularLocation>
</comment>
<keyword evidence="8" id="KW-0963">Cytoplasm</keyword>
<dbReference type="SMART" id="SM00788">
    <property type="entry name" value="Adenylsucc_synt"/>
    <property type="match status" value="1"/>
</dbReference>
<evidence type="ECO:0000256" key="4">
    <source>
        <dbReference type="ARBA" id="ARBA00022741"/>
    </source>
</evidence>
<proteinExistence type="inferred from homology"/>
<keyword evidence="12" id="KW-1185">Reference proteome</keyword>
<dbReference type="EMBL" id="NJAJ01000006">
    <property type="protein sequence ID" value="PHM66830.1"/>
    <property type="molecule type" value="Genomic_DNA"/>
</dbReference>
<dbReference type="PANTHER" id="PTHR11846">
    <property type="entry name" value="ADENYLOSUCCINATE SYNTHETASE"/>
    <property type="match status" value="1"/>
</dbReference>
<sequence>MGKNVVVLGTQWGDEGKGKIVDLLTERAKYVVRYQGGHNAGHTLVINGEKTVLHLIPSGILRENVISIIANGVVLAPDALMKEMKQLESRGIPVRERLLISEACPLILPYHVALDNAREKARGAKAIGTTGRGIGPAYEDKVARRGLRVGDLFDKETFAAKLKEIIDYHNFQLVNYYNEPAVDFQKTLDDILAIADILTGMVVDVSDLLYKATQKGELVMFEGAQGTLLDIDHGTYPYVTSSNTTAGGVATGSGLGPRYVDYVLGIVKAYSTRVGAGPFPTELFDETGEYLRQKGQEFGATTGRSRRTGWLDIVAIRRAIQINSLSGFCMTKLDVLDGLKEVKICVGYRQADGTVIDTTPLAAENWEGLEAVYETLPGWDESTFGVKEHSQLPEAALNYIKRVEELSGVPVDIISTGPDRSETMILRDPFDA</sequence>
<feature type="binding site" evidence="8">
    <location>
        <position position="14"/>
    </location>
    <ligand>
        <name>Mg(2+)</name>
        <dbReference type="ChEBI" id="CHEBI:18420"/>
    </ligand>
</feature>
<feature type="binding site" evidence="8">
    <location>
        <begin position="13"/>
        <end position="19"/>
    </location>
    <ligand>
        <name>GTP</name>
        <dbReference type="ChEBI" id="CHEBI:37565"/>
    </ligand>
</feature>
<dbReference type="AlphaFoldDB" id="A0A2D0KTR4"/>
<dbReference type="Gene3D" id="3.90.170.10">
    <property type="entry name" value="Adenylosuccinate Synthetase, subunit A, domain 3"/>
    <property type="match status" value="1"/>
</dbReference>
<keyword evidence="5 8" id="KW-0658">Purine biosynthesis</keyword>
<dbReference type="GO" id="GO:0005525">
    <property type="term" value="F:GTP binding"/>
    <property type="evidence" value="ECO:0007669"/>
    <property type="project" value="UniProtKB-UniRule"/>
</dbReference>
<dbReference type="UniPathway" id="UPA00075">
    <property type="reaction ID" value="UER00335"/>
</dbReference>
<organism evidence="11 12">
    <name type="scientific">Xenorhabdus stockiae</name>
    <dbReference type="NCBI Taxonomy" id="351614"/>
    <lineage>
        <taxon>Bacteria</taxon>
        <taxon>Pseudomonadati</taxon>
        <taxon>Pseudomonadota</taxon>
        <taxon>Gammaproteobacteria</taxon>
        <taxon>Enterobacterales</taxon>
        <taxon>Morganellaceae</taxon>
        <taxon>Xenorhabdus</taxon>
    </lineage>
</organism>
<dbReference type="NCBIfam" id="TIGR00184">
    <property type="entry name" value="purA"/>
    <property type="match status" value="1"/>
</dbReference>
<dbReference type="GO" id="GO:0044208">
    <property type="term" value="P:'de novo' AMP biosynthetic process"/>
    <property type="evidence" value="ECO:0007669"/>
    <property type="project" value="UniProtKB-UniRule"/>
</dbReference>
<protein>
    <recommendedName>
        <fullName evidence="8 10">Adenylosuccinate synthetase</fullName>
        <shortName evidence="8">AMPSase</shortName>
        <shortName evidence="8">AdSS</shortName>
        <ecNumber evidence="8 10">6.3.4.4</ecNumber>
    </recommendedName>
    <alternativeName>
        <fullName evidence="8">IMP--aspartate ligase</fullName>
    </alternativeName>
</protein>
<feature type="binding site" description="in other chain" evidence="8">
    <location>
        <position position="304"/>
    </location>
    <ligand>
        <name>IMP</name>
        <dbReference type="ChEBI" id="CHEBI:58053"/>
        <note>ligand shared between dimeric partners</note>
    </ligand>
</feature>
<evidence type="ECO:0000256" key="10">
    <source>
        <dbReference type="RuleBase" id="RU000520"/>
    </source>
</evidence>
<dbReference type="GO" id="GO:0004019">
    <property type="term" value="F:adenylosuccinate synthase activity"/>
    <property type="evidence" value="ECO:0007669"/>
    <property type="project" value="UniProtKB-UniRule"/>
</dbReference>
<evidence type="ECO:0000256" key="3">
    <source>
        <dbReference type="ARBA" id="ARBA00022723"/>
    </source>
</evidence>
<dbReference type="FunFam" id="3.90.170.10:FF:000001">
    <property type="entry name" value="Adenylosuccinate synthetase"/>
    <property type="match status" value="1"/>
</dbReference>
<evidence type="ECO:0000256" key="8">
    <source>
        <dbReference type="HAMAP-Rule" id="MF_00011"/>
    </source>
</evidence>
<dbReference type="Gene3D" id="3.40.440.10">
    <property type="entry name" value="Adenylosuccinate Synthetase, subunit A, domain 1"/>
    <property type="match status" value="1"/>
</dbReference>
<feature type="binding site" description="in other chain" evidence="8">
    <location>
        <position position="130"/>
    </location>
    <ligand>
        <name>IMP</name>
        <dbReference type="ChEBI" id="CHEBI:58053"/>
        <note>ligand shared between dimeric partners</note>
    </ligand>
</feature>
<dbReference type="InterPro" id="IPR042109">
    <property type="entry name" value="Adenylosuccinate_synth_dom1"/>
</dbReference>
<dbReference type="NCBIfam" id="NF002223">
    <property type="entry name" value="PRK01117.1"/>
    <property type="match status" value="1"/>
</dbReference>
<feature type="binding site" evidence="8">
    <location>
        <begin position="332"/>
        <end position="334"/>
    </location>
    <ligand>
        <name>GTP</name>
        <dbReference type="ChEBI" id="CHEBI:37565"/>
    </ligand>
</feature>
<feature type="binding site" evidence="8">
    <location>
        <position position="41"/>
    </location>
    <ligand>
        <name>Mg(2+)</name>
        <dbReference type="ChEBI" id="CHEBI:18420"/>
    </ligand>
</feature>
<feature type="binding site" description="in other chain" evidence="8">
    <location>
        <position position="225"/>
    </location>
    <ligand>
        <name>IMP</name>
        <dbReference type="ChEBI" id="CHEBI:58053"/>
        <note>ligand shared between dimeric partners</note>
    </ligand>
</feature>